<keyword evidence="1" id="KW-0472">Membrane</keyword>
<dbReference type="EMBL" id="JAEHFX010000001">
    <property type="protein sequence ID" value="MBK0401507.1"/>
    <property type="molecule type" value="Genomic_DNA"/>
</dbReference>
<evidence type="ECO:0000313" key="2">
    <source>
        <dbReference type="EMBL" id="MBK0401507.1"/>
    </source>
</evidence>
<comment type="caution">
    <text evidence="2">The sequence shown here is derived from an EMBL/GenBank/DDBJ whole genome shotgun (WGS) entry which is preliminary data.</text>
</comment>
<name>A0ABS1BWQ8_9BACT</name>
<sequence>MSPVLRNFLAVVAGFIVGSVVNMGIISLSGAIIPPPSGADVTTTEGLKATMHLFEPKHFLFPFLAHALGTFAGALVTALLAVYNKIRLALVVGFFFLAGGIASVFMLPSPTWFTVLDLVVAYIPMAYLAGKLASGKNKAALN</sequence>
<evidence type="ECO:0000256" key="1">
    <source>
        <dbReference type="SAM" id="Phobius"/>
    </source>
</evidence>
<feature type="transmembrane region" description="Helical" evidence="1">
    <location>
        <begin position="112"/>
        <end position="130"/>
    </location>
</feature>
<keyword evidence="3" id="KW-1185">Reference proteome</keyword>
<protein>
    <submittedName>
        <fullName evidence="2">Uncharacterized protein</fullName>
    </submittedName>
</protein>
<gene>
    <name evidence="2" type="ORF">I5M27_00840</name>
</gene>
<dbReference type="RefSeq" id="WP_200504137.1">
    <property type="nucleotide sequence ID" value="NZ_JAEHFX010000001.1"/>
</dbReference>
<reference evidence="2 3" key="1">
    <citation type="submission" date="2020-12" db="EMBL/GenBank/DDBJ databases">
        <title>Bacterial novel species Adhaeribacter sp. BT258 isolated from soil.</title>
        <authorList>
            <person name="Jung H.-Y."/>
        </authorList>
    </citation>
    <scope>NUCLEOTIDE SEQUENCE [LARGE SCALE GENOMIC DNA]</scope>
    <source>
        <strain evidence="2 3">BT258</strain>
    </source>
</reference>
<dbReference type="Proteomes" id="UP000644147">
    <property type="component" value="Unassembled WGS sequence"/>
</dbReference>
<proteinExistence type="predicted"/>
<feature type="transmembrane region" description="Helical" evidence="1">
    <location>
        <begin position="63"/>
        <end position="83"/>
    </location>
</feature>
<keyword evidence="1" id="KW-1133">Transmembrane helix</keyword>
<feature type="transmembrane region" description="Helical" evidence="1">
    <location>
        <begin position="88"/>
        <end position="106"/>
    </location>
</feature>
<keyword evidence="1" id="KW-0812">Transmembrane</keyword>
<accession>A0ABS1BWQ8</accession>
<organism evidence="2 3">
    <name type="scientific">Adhaeribacter terrigena</name>
    <dbReference type="NCBI Taxonomy" id="2793070"/>
    <lineage>
        <taxon>Bacteria</taxon>
        <taxon>Pseudomonadati</taxon>
        <taxon>Bacteroidota</taxon>
        <taxon>Cytophagia</taxon>
        <taxon>Cytophagales</taxon>
        <taxon>Hymenobacteraceae</taxon>
        <taxon>Adhaeribacter</taxon>
    </lineage>
</organism>
<evidence type="ECO:0000313" key="3">
    <source>
        <dbReference type="Proteomes" id="UP000644147"/>
    </source>
</evidence>